<dbReference type="InterPro" id="IPR046525">
    <property type="entry name" value="DUF6702"/>
</dbReference>
<dbReference type="AlphaFoldDB" id="A0A930YVS6"/>
<dbReference type="RefSeq" id="WP_194739158.1">
    <property type="nucleotide sequence ID" value="NZ_JADKYY010000005.1"/>
</dbReference>
<reference evidence="1" key="1">
    <citation type="submission" date="2020-11" db="EMBL/GenBank/DDBJ databases">
        <title>Genome seq and assembly of Planobacterium sp.</title>
        <authorList>
            <person name="Chhetri G."/>
        </authorList>
    </citation>
    <scope>NUCLEOTIDE SEQUENCE</scope>
    <source>
        <strain evidence="1">GCR5</strain>
    </source>
</reference>
<evidence type="ECO:0000313" key="1">
    <source>
        <dbReference type="EMBL" id="MBF5027228.1"/>
    </source>
</evidence>
<dbReference type="Proteomes" id="UP000694480">
    <property type="component" value="Unassembled WGS sequence"/>
</dbReference>
<gene>
    <name evidence="1" type="ORF">IC612_05395</name>
</gene>
<keyword evidence="2" id="KW-1185">Reference proteome</keyword>
<name>A0A930YVS6_9FLAO</name>
<dbReference type="Pfam" id="PF20420">
    <property type="entry name" value="DUF6702"/>
    <property type="match status" value="1"/>
</dbReference>
<comment type="caution">
    <text evidence="1">The sequence shown here is derived from an EMBL/GenBank/DDBJ whole genome shotgun (WGS) entry which is preliminary data.</text>
</comment>
<dbReference type="EMBL" id="JADKYY010000005">
    <property type="protein sequence ID" value="MBF5027228.1"/>
    <property type="molecule type" value="Genomic_DNA"/>
</dbReference>
<proteinExistence type="predicted"/>
<accession>A0A930YVS6</accession>
<protein>
    <submittedName>
        <fullName evidence="1">Uncharacterized protein</fullName>
    </submittedName>
</protein>
<evidence type="ECO:0000313" key="2">
    <source>
        <dbReference type="Proteomes" id="UP000694480"/>
    </source>
</evidence>
<organism evidence="1 2">
    <name type="scientific">Planobacterium oryzisoli</name>
    <dbReference type="NCBI Taxonomy" id="2771435"/>
    <lineage>
        <taxon>Bacteria</taxon>
        <taxon>Pseudomonadati</taxon>
        <taxon>Bacteroidota</taxon>
        <taxon>Flavobacteriia</taxon>
        <taxon>Flavobacteriales</taxon>
        <taxon>Weeksellaceae</taxon>
        <taxon>Chryseobacterium group</taxon>
        <taxon>Chryseobacterium</taxon>
    </lineage>
</organism>
<sequence>MPLVLLFLSYFSLFGIRSLPTEGENALVHPYHVGSLELRYNTKERAFEVTGKFFLDDMEQALSKRAGKALRFHDSSSRGLMEKTMELYLREHFAVKADGKRISFTYLGFEEDSEAVLVYLESEPLKAPKKVEVALSVLYTIFEDQLNIVHTVVGSTRQSHQLRYPDRYFYRTF</sequence>